<dbReference type="OrthoDB" id="75343at2759"/>
<organism evidence="1 2">
    <name type="scientific">Necator americanus</name>
    <name type="common">Human hookworm</name>
    <dbReference type="NCBI Taxonomy" id="51031"/>
    <lineage>
        <taxon>Eukaryota</taxon>
        <taxon>Metazoa</taxon>
        <taxon>Ecdysozoa</taxon>
        <taxon>Nematoda</taxon>
        <taxon>Chromadorea</taxon>
        <taxon>Rhabditida</taxon>
        <taxon>Rhabditina</taxon>
        <taxon>Rhabditomorpha</taxon>
        <taxon>Strongyloidea</taxon>
        <taxon>Ancylostomatidae</taxon>
        <taxon>Bunostominae</taxon>
        <taxon>Necator</taxon>
    </lineage>
</organism>
<evidence type="ECO:0000313" key="1">
    <source>
        <dbReference type="EMBL" id="ETN72283.1"/>
    </source>
</evidence>
<dbReference type="STRING" id="51031.W2SS24"/>
<sequence>MSDQERLENLFANPFAPSRPPRLAEKEFVYTPSAYVQMIDQMIGSRTRPWNPERNPIRPKQ</sequence>
<evidence type="ECO:0000313" key="2">
    <source>
        <dbReference type="Proteomes" id="UP000053676"/>
    </source>
</evidence>
<feature type="non-terminal residue" evidence="1">
    <location>
        <position position="61"/>
    </location>
</feature>
<reference evidence="2" key="1">
    <citation type="journal article" date="2014" name="Nat. Genet.">
        <title>Genome of the human hookworm Necator americanus.</title>
        <authorList>
            <person name="Tang Y.T."/>
            <person name="Gao X."/>
            <person name="Rosa B.A."/>
            <person name="Abubucker S."/>
            <person name="Hallsworth-Pepin K."/>
            <person name="Martin J."/>
            <person name="Tyagi R."/>
            <person name="Heizer E."/>
            <person name="Zhang X."/>
            <person name="Bhonagiri-Palsikar V."/>
            <person name="Minx P."/>
            <person name="Warren W.C."/>
            <person name="Wang Q."/>
            <person name="Zhan B."/>
            <person name="Hotez P.J."/>
            <person name="Sternberg P.W."/>
            <person name="Dougall A."/>
            <person name="Gaze S.T."/>
            <person name="Mulvenna J."/>
            <person name="Sotillo J."/>
            <person name="Ranganathan S."/>
            <person name="Rabelo E.M."/>
            <person name="Wilson R.K."/>
            <person name="Felgner P.L."/>
            <person name="Bethony J."/>
            <person name="Hawdon J.M."/>
            <person name="Gasser R.B."/>
            <person name="Loukas A."/>
            <person name="Mitreva M."/>
        </authorList>
    </citation>
    <scope>NUCLEOTIDE SEQUENCE [LARGE SCALE GENOMIC DNA]</scope>
</reference>
<dbReference type="EMBL" id="KI664838">
    <property type="protein sequence ID" value="ETN72283.1"/>
    <property type="molecule type" value="Genomic_DNA"/>
</dbReference>
<dbReference type="Proteomes" id="UP000053676">
    <property type="component" value="Unassembled WGS sequence"/>
</dbReference>
<dbReference type="AlphaFoldDB" id="W2SS24"/>
<protein>
    <submittedName>
        <fullName evidence="1">Uncharacterized protein</fullName>
    </submittedName>
</protein>
<proteinExistence type="predicted"/>
<name>W2SS24_NECAM</name>
<dbReference type="KEGG" id="nai:NECAME_18916"/>
<gene>
    <name evidence="1" type="ORF">NECAME_18916</name>
</gene>
<accession>W2SS24</accession>
<keyword evidence="2" id="KW-1185">Reference proteome</keyword>